<evidence type="ECO:0000256" key="1">
    <source>
        <dbReference type="SAM" id="MobiDB-lite"/>
    </source>
</evidence>
<feature type="region of interest" description="Disordered" evidence="1">
    <location>
        <begin position="1"/>
        <end position="70"/>
    </location>
</feature>
<evidence type="ECO:0000313" key="5">
    <source>
        <dbReference type="Proteomes" id="UP000265930"/>
    </source>
</evidence>
<keyword evidence="4" id="KW-1185">Reference proteome</keyword>
<evidence type="ECO:0000313" key="2">
    <source>
        <dbReference type="EMBL" id="OPJ59555.1"/>
    </source>
</evidence>
<dbReference type="STRING" id="225345.CLCHR_34380"/>
<reference evidence="2 4" key="1">
    <citation type="submission" date="2017-03" db="EMBL/GenBank/DDBJ databases">
        <title>Genome sequence of Clostridium chromiireducens DSM 23318.</title>
        <authorList>
            <person name="Poehlein A."/>
            <person name="Daniel R."/>
        </authorList>
    </citation>
    <scope>NUCLEOTIDE SEQUENCE [LARGE SCALE GENOMIC DNA]</scope>
    <source>
        <strain evidence="2 4">DSM 23318</strain>
    </source>
</reference>
<dbReference type="EMBL" id="QXDJ01000001">
    <property type="protein sequence ID" value="RII36672.1"/>
    <property type="molecule type" value="Genomic_DNA"/>
</dbReference>
<reference evidence="3 5" key="2">
    <citation type="submission" date="2018-08" db="EMBL/GenBank/DDBJ databases">
        <title>Genome of Clostridium chromiireducens C1, DSM12136.</title>
        <authorList>
            <person name="Xing M."/>
            <person name="Wei Y."/>
            <person name="Ang E.L."/>
            <person name="Zhao H."/>
            <person name="Zhang Y."/>
        </authorList>
    </citation>
    <scope>NUCLEOTIDE SEQUENCE [LARGE SCALE GENOMIC DNA]</scope>
    <source>
        <strain evidence="3 5">C1</strain>
    </source>
</reference>
<dbReference type="Proteomes" id="UP000265930">
    <property type="component" value="Unassembled WGS sequence"/>
</dbReference>
<feature type="compositionally biased region" description="Polar residues" evidence="1">
    <location>
        <begin position="60"/>
        <end position="70"/>
    </location>
</feature>
<dbReference type="EMBL" id="MZGT01000050">
    <property type="protein sequence ID" value="OPJ59555.1"/>
    <property type="molecule type" value="Genomic_DNA"/>
</dbReference>
<feature type="compositionally biased region" description="Basic and acidic residues" evidence="1">
    <location>
        <begin position="19"/>
        <end position="37"/>
    </location>
</feature>
<sequence>MSKDKNPYGQAQNLSPHEQIPEVHSKEPSDSDIEKLKKLYLPSSKADNRPSEESIEKANDLNSSKPDTLL</sequence>
<gene>
    <name evidence="2" type="ORF">CLCHR_34380</name>
    <name evidence="3" type="ORF">D2A34_04610</name>
</gene>
<proteinExistence type="predicted"/>
<dbReference type="OrthoDB" id="1919636at2"/>
<evidence type="ECO:0000313" key="4">
    <source>
        <dbReference type="Proteomes" id="UP000191056"/>
    </source>
</evidence>
<protein>
    <submittedName>
        <fullName evidence="2">Uncharacterized protein</fullName>
    </submittedName>
</protein>
<organism evidence="2 4">
    <name type="scientific">Clostridium chromiireducens</name>
    <dbReference type="NCBI Taxonomy" id="225345"/>
    <lineage>
        <taxon>Bacteria</taxon>
        <taxon>Bacillati</taxon>
        <taxon>Bacillota</taxon>
        <taxon>Clostridia</taxon>
        <taxon>Eubacteriales</taxon>
        <taxon>Clostridiaceae</taxon>
        <taxon>Clostridium</taxon>
    </lineage>
</organism>
<dbReference type="AlphaFoldDB" id="A0A1V4IIN3"/>
<dbReference type="RefSeq" id="WP_079441031.1">
    <property type="nucleotide sequence ID" value="NZ_MZGT01000050.1"/>
</dbReference>
<feature type="compositionally biased region" description="Basic and acidic residues" evidence="1">
    <location>
        <begin position="46"/>
        <end position="59"/>
    </location>
</feature>
<accession>A0A1V4IIN3</accession>
<comment type="caution">
    <text evidence="2">The sequence shown here is derived from an EMBL/GenBank/DDBJ whole genome shotgun (WGS) entry which is preliminary data.</text>
</comment>
<dbReference type="Proteomes" id="UP000191056">
    <property type="component" value="Unassembled WGS sequence"/>
</dbReference>
<name>A0A1V4IIN3_9CLOT</name>
<evidence type="ECO:0000313" key="3">
    <source>
        <dbReference type="EMBL" id="RII36672.1"/>
    </source>
</evidence>